<evidence type="ECO:0000259" key="6">
    <source>
        <dbReference type="Pfam" id="PF23347"/>
    </source>
</evidence>
<dbReference type="Pfam" id="PF23347">
    <property type="entry name" value="TPR_Nup160_C"/>
    <property type="match status" value="1"/>
</dbReference>
<dbReference type="PANTHER" id="PTHR21286:SF0">
    <property type="entry name" value="NUCLEAR PORE COMPLEX PROTEIN NUP160"/>
    <property type="match status" value="1"/>
</dbReference>
<dbReference type="GO" id="GO:0017056">
    <property type="term" value="F:structural constituent of nuclear pore"/>
    <property type="evidence" value="ECO:0007669"/>
    <property type="project" value="TreeGrafter"/>
</dbReference>
<sequence length="1292" mass="149023">LKYRELTPNQNKAIEWKDILLNTGGIQNMLQDIKVSKSAGGFSFDSNNENFQNRFIYWRCSYDVLQLSEISLNYNLKNNHVRIKFEESPILSVDVLENVENGDVYLLIVTVTSIHKIYLGSTSRNEFDYNSILNGITEDSITNTRSFYPISTDLGQHVPYTASCNYSFTKELAYFGIAIEKKLILFEMCYSGSVKLQELKHQQLLPRFISNLSDALRGKQVSDSQNIVSLVFGNFDYIGVEAVLCALYRGNIIRVWSISGICLATMQCQKNNEHKTAGSQCNMIRKSKSLICVFLSYADCSKFIILKLNKEEDGNYSLTIENIVLSPNYDLIDFKISDKSIWAQWCNSQGDVQILSYILQNNDEDVWYPVALETFDEKVCMSIGTGIDPKHTYTNLIFHQIKYQHETILKALMMFNRSFSDSFLPFNTLKRHVCRAVENEIQNEMRQNHVSDEDYIEVSLKVWEKFYSCCEQYHNAANTNIGLVILEKLDTVCVIKNLLISFVRSCDPLEILILSGNSFQMLLDMEHSKARSDLQKLVKILSNLEMLTIEQKQEIDKNLFYLIPPNYLSYKFEIEEKTSILKNVQEINDVTTTISILLSALKFDNYYSGDISSADRHGYLLSGLLYGSNVGVQILAETVKQISHLRFSLCRNLLILQELLINDFNLNINSNELIRSKYIPETIIYLQSYYVMVWISESVVDQSNINQNSGLKFISDDISCYENATLLQLFIAHKGLALASCDLKKYINEYDLSTILLKISTTISSFICPISGEFVFGEWLSDAELHLYIEEYVRLLNSWCEWNNCSRSFILGKSSLHNGENSKALDLFLESSKGIPVESYLTKFTCSQYSVETSTTDLLCQYYLKLIRLFEKYNANDKVNTIAEIAMGKTDDANQLAMFQSIAFNSHMVLEHYEEAYHSLIHNCELSRRKDCLRQLIWKLFNTKRFDILLEFPYNGLESDFQSIIETRARSIELIGNDHYDFMYSFFIKNDLMRKAAIVMYEKSLRAYVECNSLVYMKIRHDSLLSCINALCLVEDDYSWIAKPSMKRSNDHNEKINQVTVLTLSDIKKELLLSEAMIIVAEKGFNFKSILEMGIDELISCLCNNKQYMKAFNLANLFNKKSSNIYESLTYTCINSNNSKSHDASEWLNENLIQEKSILNNNTSCDIAWTFLQQLLTSECESNKRVCYIIVLKQILALNEFVPYWLLSWLTHNDPSELIYNFVIYGRLEEAFEITCDLIKSLRGEENRTFGLTMTHTAFPINTVDLLLYEMNKIPAYKQCFANLQQLITNFV</sequence>
<evidence type="ECO:0000256" key="3">
    <source>
        <dbReference type="ARBA" id="ARBA00023242"/>
    </source>
</evidence>
<dbReference type="Pfam" id="PF23354">
    <property type="entry name" value="TPR_NUP160_120_M"/>
    <property type="match status" value="1"/>
</dbReference>
<feature type="domain" description="NUP160 helical" evidence="5">
    <location>
        <begin position="530"/>
        <end position="705"/>
    </location>
</feature>
<dbReference type="PANTHER" id="PTHR21286">
    <property type="entry name" value="NUCLEAR PORE COMPLEX PROTEIN NUP160"/>
    <property type="match status" value="1"/>
</dbReference>
<dbReference type="GO" id="GO:0005643">
    <property type="term" value="C:nuclear pore"/>
    <property type="evidence" value="ECO:0007669"/>
    <property type="project" value="UniProtKB-ARBA"/>
</dbReference>
<evidence type="ECO:0000259" key="4">
    <source>
        <dbReference type="Pfam" id="PF11715"/>
    </source>
</evidence>
<dbReference type="EMBL" id="GANO01001229">
    <property type="protein sequence ID" value="JAB58642.1"/>
    <property type="molecule type" value="mRNA"/>
</dbReference>
<evidence type="ECO:0000313" key="8">
    <source>
        <dbReference type="EMBL" id="JAB58642.1"/>
    </source>
</evidence>
<evidence type="ECO:0000259" key="5">
    <source>
        <dbReference type="Pfam" id="PF23345"/>
    </source>
</evidence>
<proteinExistence type="evidence at transcript level"/>
<feature type="domain" description="NUP160 middle TPR" evidence="7">
    <location>
        <begin position="769"/>
        <end position="1033"/>
    </location>
</feature>
<feature type="non-terminal residue" evidence="8">
    <location>
        <position position="1"/>
    </location>
</feature>
<dbReference type="InterPro" id="IPR056535">
    <property type="entry name" value="TPR_NUP160_M"/>
</dbReference>
<name>U5EWW2_9DIPT</name>
<evidence type="ECO:0000256" key="1">
    <source>
        <dbReference type="ARBA" id="ARBA00004123"/>
    </source>
</evidence>
<accession>U5EWW2</accession>
<keyword evidence="2" id="KW-0813">Transport</keyword>
<evidence type="ECO:0000256" key="2">
    <source>
        <dbReference type="ARBA" id="ARBA00022448"/>
    </source>
</evidence>
<organism evidence="8">
    <name type="scientific">Corethrella appendiculata</name>
    <dbReference type="NCBI Taxonomy" id="1370023"/>
    <lineage>
        <taxon>Eukaryota</taxon>
        <taxon>Metazoa</taxon>
        <taxon>Ecdysozoa</taxon>
        <taxon>Arthropoda</taxon>
        <taxon>Hexapoda</taxon>
        <taxon>Insecta</taxon>
        <taxon>Pterygota</taxon>
        <taxon>Neoptera</taxon>
        <taxon>Endopterygota</taxon>
        <taxon>Diptera</taxon>
        <taxon>Nematocera</taxon>
        <taxon>Culicoidea</taxon>
        <taxon>Chaoboridae</taxon>
        <taxon>Corethrella</taxon>
    </lineage>
</organism>
<protein>
    <submittedName>
        <fullName evidence="8">Putative nuclear pore complex nup160 component</fullName>
    </submittedName>
</protein>
<comment type="subcellular location">
    <subcellularLocation>
        <location evidence="1">Nucleus</location>
    </subcellularLocation>
</comment>
<feature type="domain" description="Nucleoporin Nup120/160 beta-propeller" evidence="4">
    <location>
        <begin position="54"/>
        <end position="510"/>
    </location>
</feature>
<evidence type="ECO:0000259" key="7">
    <source>
        <dbReference type="Pfam" id="PF23354"/>
    </source>
</evidence>
<dbReference type="InterPro" id="IPR021717">
    <property type="entry name" value="Nucleoporin_Nup160"/>
</dbReference>
<dbReference type="InterPro" id="IPR059141">
    <property type="entry name" value="Beta-prop_Nup120_160"/>
</dbReference>
<dbReference type="InterPro" id="IPR056547">
    <property type="entry name" value="NUP160_helical"/>
</dbReference>
<reference evidence="8" key="1">
    <citation type="journal article" date="2014" name="Insect Biochem. Mol. Biol.">
        <title>An insight into the sialome of the frog biting fly, Corethrella appendiculata.</title>
        <authorList>
            <person name="Ribeiro J.M.C."/>
            <person name="Chagas A.C."/>
            <person name="Pham V.M."/>
            <person name="Lounibos L.P."/>
            <person name="Calvo E."/>
        </authorList>
    </citation>
    <scope>NUCLEOTIDE SEQUENCE</scope>
    <source>
        <tissue evidence="8">Salivary glands</tissue>
    </source>
</reference>
<feature type="domain" description="NUP160 C-terminal TPR" evidence="6">
    <location>
        <begin position="1064"/>
        <end position="1275"/>
    </location>
</feature>
<dbReference type="Pfam" id="PF23345">
    <property type="entry name" value="NUP160_helical"/>
    <property type="match status" value="1"/>
</dbReference>
<dbReference type="InterPro" id="IPR056536">
    <property type="entry name" value="TPR_NUP160_C"/>
</dbReference>
<keyword evidence="3" id="KW-0539">Nucleus</keyword>
<dbReference type="Pfam" id="PF11715">
    <property type="entry name" value="Beta-prop_Nup120_160"/>
    <property type="match status" value="1"/>
</dbReference>